<name>A0A183T7W9_SCHSO</name>
<keyword evidence="2" id="KW-1185">Reference proteome</keyword>
<reference evidence="3" key="1">
    <citation type="submission" date="2016-06" db="UniProtKB">
        <authorList>
            <consortium name="WormBaseParasite"/>
        </authorList>
    </citation>
    <scope>IDENTIFICATION</scope>
</reference>
<sequence length="131" mass="15030">MPPTFFCFMCSGMLMDTYQAVHPEIRLVNRPDAIIANAGELSFNAKAYSATGNFVKKLVIEHLQPYNIIIYLLTSTYSTHEHIKDNNLQTKTRHPSSTWTVRASVHHQREYYATCVIRATYTICVKSEDIE</sequence>
<dbReference type="AlphaFoldDB" id="A0A183T7W9"/>
<dbReference type="EMBL" id="UYSU01037369">
    <property type="protein sequence ID" value="VDL98952.1"/>
    <property type="molecule type" value="Genomic_DNA"/>
</dbReference>
<proteinExistence type="predicted"/>
<dbReference type="Proteomes" id="UP000275846">
    <property type="component" value="Unassembled WGS sequence"/>
</dbReference>
<protein>
    <submittedName>
        <fullName evidence="3">SUN domain-containing protein</fullName>
    </submittedName>
</protein>
<gene>
    <name evidence="1" type="ORF">SSLN_LOCUS12567</name>
</gene>
<dbReference type="WBParaSite" id="SSLN_0001304001-mRNA-1">
    <property type="protein sequence ID" value="SSLN_0001304001-mRNA-1"/>
    <property type="gene ID" value="SSLN_0001304001"/>
</dbReference>
<evidence type="ECO:0000313" key="1">
    <source>
        <dbReference type="EMBL" id="VDL98952.1"/>
    </source>
</evidence>
<reference evidence="1 2" key="2">
    <citation type="submission" date="2018-11" db="EMBL/GenBank/DDBJ databases">
        <authorList>
            <consortium name="Pathogen Informatics"/>
        </authorList>
    </citation>
    <scope>NUCLEOTIDE SEQUENCE [LARGE SCALE GENOMIC DNA]</scope>
    <source>
        <strain evidence="1 2">NST_G2</strain>
    </source>
</reference>
<organism evidence="3">
    <name type="scientific">Schistocephalus solidus</name>
    <name type="common">Tapeworm</name>
    <dbReference type="NCBI Taxonomy" id="70667"/>
    <lineage>
        <taxon>Eukaryota</taxon>
        <taxon>Metazoa</taxon>
        <taxon>Spiralia</taxon>
        <taxon>Lophotrochozoa</taxon>
        <taxon>Platyhelminthes</taxon>
        <taxon>Cestoda</taxon>
        <taxon>Eucestoda</taxon>
        <taxon>Diphyllobothriidea</taxon>
        <taxon>Diphyllobothriidae</taxon>
        <taxon>Schistocephalus</taxon>
    </lineage>
</organism>
<evidence type="ECO:0000313" key="3">
    <source>
        <dbReference type="WBParaSite" id="SSLN_0001304001-mRNA-1"/>
    </source>
</evidence>
<evidence type="ECO:0000313" key="2">
    <source>
        <dbReference type="Proteomes" id="UP000275846"/>
    </source>
</evidence>
<accession>A0A183T7W9</accession>